<dbReference type="OrthoDB" id="4336306at2"/>
<reference evidence="3" key="1">
    <citation type="submission" date="2015-10" db="EMBL/GenBank/DDBJ databases">
        <authorList>
            <person name="Ju K.-S."/>
            <person name="Doroghazi J.R."/>
            <person name="Metcalf W.W."/>
        </authorList>
    </citation>
    <scope>NUCLEOTIDE SEQUENCE [LARGE SCALE GENOMIC DNA]</scope>
    <source>
        <strain evidence="3">NRRL 3151</strain>
    </source>
</reference>
<comment type="caution">
    <text evidence="2">The sequence shown here is derived from an EMBL/GenBank/DDBJ whole genome shotgun (WGS) entry which is preliminary data.</text>
</comment>
<keyword evidence="3" id="KW-1185">Reference proteome</keyword>
<dbReference type="EMBL" id="LLZG01000148">
    <property type="protein sequence ID" value="KUL35641.1"/>
    <property type="molecule type" value="Genomic_DNA"/>
</dbReference>
<organism evidence="2 3">
    <name type="scientific">Streptomyces regalis</name>
    <dbReference type="NCBI Taxonomy" id="68262"/>
    <lineage>
        <taxon>Bacteria</taxon>
        <taxon>Bacillati</taxon>
        <taxon>Actinomycetota</taxon>
        <taxon>Actinomycetes</taxon>
        <taxon>Kitasatosporales</taxon>
        <taxon>Streptomycetaceae</taxon>
        <taxon>Streptomyces</taxon>
    </lineage>
</organism>
<accession>A0A0X3USS4</accession>
<evidence type="ECO:0000313" key="2">
    <source>
        <dbReference type="EMBL" id="KUL35641.1"/>
    </source>
</evidence>
<gene>
    <name evidence="2" type="ORF">ADL12_19695</name>
</gene>
<keyword evidence="1" id="KW-0175">Coiled coil</keyword>
<sequence>MAEVLTWVIQRRVVLADRMEHSRKELAETEAEVARLEAAEVVIGQFIEAERVGEADDPVMDAEFERVTTAPGSGGMRLVPDRADGMDVAALPEDYQAIMRLVAESAGPAQAGQVSEALGRGTLPAQVEAVRAKLKRLAERGWLYRTPGDRFTSLDDTLG</sequence>
<evidence type="ECO:0008006" key="4">
    <source>
        <dbReference type="Google" id="ProtNLM"/>
    </source>
</evidence>
<evidence type="ECO:0000313" key="3">
    <source>
        <dbReference type="Proteomes" id="UP000053923"/>
    </source>
</evidence>
<name>A0A0X3USS4_9ACTN</name>
<proteinExistence type="predicted"/>
<dbReference type="AlphaFoldDB" id="A0A0X3USS4"/>
<feature type="coiled-coil region" evidence="1">
    <location>
        <begin position="12"/>
        <end position="39"/>
    </location>
</feature>
<evidence type="ECO:0000256" key="1">
    <source>
        <dbReference type="SAM" id="Coils"/>
    </source>
</evidence>
<dbReference type="RefSeq" id="WP_062703990.1">
    <property type="nucleotide sequence ID" value="NZ_LLZG01000148.1"/>
</dbReference>
<protein>
    <recommendedName>
        <fullName evidence="4">DNA-binding protein</fullName>
    </recommendedName>
</protein>
<dbReference type="Proteomes" id="UP000053923">
    <property type="component" value="Unassembled WGS sequence"/>
</dbReference>